<dbReference type="InterPro" id="IPR036188">
    <property type="entry name" value="FAD/NAD-bd_sf"/>
</dbReference>
<keyword evidence="5" id="KW-0503">Monooxygenase</keyword>
<keyword evidence="2 5" id="KW-0285">Flavoprotein</keyword>
<keyword evidence="3 5" id="KW-0274">FAD</keyword>
<dbReference type="PANTHER" id="PTHR23023">
    <property type="entry name" value="DIMETHYLANILINE MONOOXYGENASE"/>
    <property type="match status" value="1"/>
</dbReference>
<dbReference type="InterPro" id="IPR020946">
    <property type="entry name" value="Flavin_mOase-like"/>
</dbReference>
<dbReference type="Ensembl" id="ENSSPAT00000010860.1">
    <property type="protein sequence ID" value="ENSSPAP00000010679.1"/>
    <property type="gene ID" value="ENSSPAG00000008126.1"/>
</dbReference>
<comment type="cofactor">
    <cofactor evidence="5">
        <name>FAD</name>
        <dbReference type="ChEBI" id="CHEBI:57692"/>
    </cofactor>
</comment>
<dbReference type="PRINTS" id="PR00419">
    <property type="entry name" value="ADXRDTASE"/>
</dbReference>
<dbReference type="STRING" id="144197.ENSSPAP00000010679"/>
<accession>A0A3B4ZX39</accession>
<dbReference type="Pfam" id="PF00743">
    <property type="entry name" value="FMO-like"/>
    <property type="match status" value="1"/>
</dbReference>
<reference evidence="6" key="1">
    <citation type="submission" date="2023-09" db="UniProtKB">
        <authorList>
            <consortium name="Ensembl"/>
        </authorList>
    </citation>
    <scope>IDENTIFICATION</scope>
</reference>
<evidence type="ECO:0000256" key="1">
    <source>
        <dbReference type="ARBA" id="ARBA00009183"/>
    </source>
</evidence>
<evidence type="ECO:0000313" key="6">
    <source>
        <dbReference type="Ensembl" id="ENSSPAP00000010679.1"/>
    </source>
</evidence>
<dbReference type="SUPFAM" id="SSF51905">
    <property type="entry name" value="FAD/NAD(P)-binding domain"/>
    <property type="match status" value="1"/>
</dbReference>
<organism evidence="6">
    <name type="scientific">Stegastes partitus</name>
    <name type="common">bicolor damselfish</name>
    <dbReference type="NCBI Taxonomy" id="144197"/>
    <lineage>
        <taxon>Eukaryota</taxon>
        <taxon>Metazoa</taxon>
        <taxon>Chordata</taxon>
        <taxon>Craniata</taxon>
        <taxon>Vertebrata</taxon>
        <taxon>Euteleostomi</taxon>
        <taxon>Actinopterygii</taxon>
        <taxon>Neopterygii</taxon>
        <taxon>Teleostei</taxon>
        <taxon>Neoteleostei</taxon>
        <taxon>Acanthomorphata</taxon>
        <taxon>Ovalentaria</taxon>
        <taxon>Pomacentridae</taxon>
        <taxon>Stegastes</taxon>
    </lineage>
</organism>
<sequence length="141" mass="16003">MLRRVAVVGAGPAGLCAARHILSRPGGFAPPVVFELSDDVGGTWCYDERVGTDDNGRPVHSSMYRNLRTNLPKEVMMFPDFPFDPQLSSFLPHQEIQRYLESYCQNHRIRPHIRVSRPRLTTESTVQSFQSKPLQVLLCHV</sequence>
<evidence type="ECO:0000256" key="5">
    <source>
        <dbReference type="RuleBase" id="RU361177"/>
    </source>
</evidence>
<dbReference type="GO" id="GO:0004499">
    <property type="term" value="F:N,N-dimethylaniline monooxygenase activity"/>
    <property type="evidence" value="ECO:0007669"/>
    <property type="project" value="InterPro"/>
</dbReference>
<dbReference type="GO" id="GO:0050661">
    <property type="term" value="F:NADP binding"/>
    <property type="evidence" value="ECO:0007669"/>
    <property type="project" value="InterPro"/>
</dbReference>
<name>A0A3B4ZX39_9TELE</name>
<evidence type="ECO:0000256" key="4">
    <source>
        <dbReference type="ARBA" id="ARBA00023002"/>
    </source>
</evidence>
<evidence type="ECO:0000256" key="2">
    <source>
        <dbReference type="ARBA" id="ARBA00022630"/>
    </source>
</evidence>
<dbReference type="InterPro" id="IPR050346">
    <property type="entry name" value="FMO-like"/>
</dbReference>
<dbReference type="Gene3D" id="3.50.50.60">
    <property type="entry name" value="FAD/NAD(P)-binding domain"/>
    <property type="match status" value="1"/>
</dbReference>
<dbReference type="GeneTree" id="ENSGT00940000164245"/>
<dbReference type="AlphaFoldDB" id="A0A3B4ZX39"/>
<comment type="similarity">
    <text evidence="1 5">Belongs to the FMO family.</text>
</comment>
<keyword evidence="4 5" id="KW-0560">Oxidoreductase</keyword>
<dbReference type="EC" id="1.-.-.-" evidence="5"/>
<proteinExistence type="inferred from homology"/>
<protein>
    <recommendedName>
        <fullName evidence="5">Flavin-containing monooxygenase</fullName>
        <ecNumber evidence="5">1.-.-.-</ecNumber>
    </recommendedName>
</protein>
<dbReference type="GO" id="GO:0050660">
    <property type="term" value="F:flavin adenine dinucleotide binding"/>
    <property type="evidence" value="ECO:0007669"/>
    <property type="project" value="InterPro"/>
</dbReference>
<evidence type="ECO:0000256" key="3">
    <source>
        <dbReference type="ARBA" id="ARBA00022827"/>
    </source>
</evidence>